<proteinExistence type="predicted"/>
<evidence type="ECO:0000313" key="2">
    <source>
        <dbReference type="Proteomes" id="UP001060170"/>
    </source>
</evidence>
<evidence type="ECO:0000313" key="1">
    <source>
        <dbReference type="EMBL" id="KAI7952009.1"/>
    </source>
</evidence>
<reference evidence="2" key="2">
    <citation type="journal article" date="2018" name="Mol. Plant Microbe Interact.">
        <title>Genome sequence resources for the wheat stripe rust pathogen (Puccinia striiformis f. sp. tritici) and the barley stripe rust pathogen (Puccinia striiformis f. sp. hordei).</title>
        <authorList>
            <person name="Xia C."/>
            <person name="Wang M."/>
            <person name="Yin C."/>
            <person name="Cornejo O.E."/>
            <person name="Hulbert S.H."/>
            <person name="Chen X."/>
        </authorList>
    </citation>
    <scope>NUCLEOTIDE SEQUENCE [LARGE SCALE GENOMIC DNA]</scope>
    <source>
        <strain evidence="2">93-210</strain>
    </source>
</reference>
<name>A0ACC0EES5_9BASI</name>
<organism evidence="1 2">
    <name type="scientific">Puccinia striiformis f. sp. tritici</name>
    <dbReference type="NCBI Taxonomy" id="168172"/>
    <lineage>
        <taxon>Eukaryota</taxon>
        <taxon>Fungi</taxon>
        <taxon>Dikarya</taxon>
        <taxon>Basidiomycota</taxon>
        <taxon>Pucciniomycotina</taxon>
        <taxon>Pucciniomycetes</taxon>
        <taxon>Pucciniales</taxon>
        <taxon>Pucciniaceae</taxon>
        <taxon>Puccinia</taxon>
    </lineage>
</organism>
<protein>
    <submittedName>
        <fullName evidence="1">Uncharacterized protein</fullName>
    </submittedName>
</protein>
<gene>
    <name evidence="1" type="ORF">MJO28_007693</name>
</gene>
<dbReference type="EMBL" id="CM045871">
    <property type="protein sequence ID" value="KAI7952009.1"/>
    <property type="molecule type" value="Genomic_DNA"/>
</dbReference>
<reference evidence="1 2" key="3">
    <citation type="journal article" date="2022" name="Microbiol. Spectr.">
        <title>Folding features and dynamics of 3D genome architecture in plant fungal pathogens.</title>
        <authorList>
            <person name="Xia C."/>
        </authorList>
    </citation>
    <scope>NUCLEOTIDE SEQUENCE [LARGE SCALE GENOMIC DNA]</scope>
    <source>
        <strain evidence="1 2">93-210</strain>
    </source>
</reference>
<comment type="caution">
    <text evidence="1">The sequence shown here is derived from an EMBL/GenBank/DDBJ whole genome shotgun (WGS) entry which is preliminary data.</text>
</comment>
<dbReference type="Proteomes" id="UP001060170">
    <property type="component" value="Chromosome 7"/>
</dbReference>
<keyword evidence="2" id="KW-1185">Reference proteome</keyword>
<accession>A0ACC0EES5</accession>
<reference evidence="2" key="1">
    <citation type="journal article" date="2018" name="BMC Genomics">
        <title>Genomic insights into host adaptation between the wheat stripe rust pathogen (Puccinia striiformis f. sp. tritici) and the barley stripe rust pathogen (Puccinia striiformis f. sp. hordei).</title>
        <authorList>
            <person name="Xia C."/>
            <person name="Wang M."/>
            <person name="Yin C."/>
            <person name="Cornejo O.E."/>
            <person name="Hulbert S.H."/>
            <person name="Chen X."/>
        </authorList>
    </citation>
    <scope>NUCLEOTIDE SEQUENCE [LARGE SCALE GENOMIC DNA]</scope>
    <source>
        <strain evidence="2">93-210</strain>
    </source>
</reference>
<sequence>MAHFIPCKKDMNTKDLADLMLRQVWRLHGTAKTIVSDRGSIFISQITSQLDKHLEIQLHPSTAYHPRTDGQSEIANKAVEQYLRHFTNYRRDNWEQLLATAEFAYNNNDHTSIGISPFKANYGFNPTYGGILSHEQCIPAVEERLRELAEVQEELKSCLEEAQETMKTQFDKKVRPTPQWKVGDEVWLNGCNISTTRPSPKLEHRWLGPFPIQERSLYTIQGRQQERPQPVEVQGEEEWEVGEILNSRKKGKKTEFLINWKGLGPEENSWEPESNLTNCVELLDQFRLNYPTSKYKHRRRRRKNQHCPTVITFAQLRAPTKTMDPSAPLVDKIIYICDVIQHLGLNPKSFITSFLEINNPDLKSRRGYWGISRGWPSTFELLGAIQGQFMRNAPGALKWSEYIQDQNPTSGIHPNGSYISSAAITPEVFNSDSKERHYEKLTTLKMPFLYQMLMRMLSNGSHPEDATEEELHPPVVLGQQAPIEVLEEDLMEREGFEYARSKNTTSSRHSRYKRIAFSVCGMLSFAKNRRHNVLQVENSIRFLACGMSERVNEYLHHLGLTSSRQTAIDSLRTLSAYAESNLRKVMALEVSPAFGPFICIDNLDMEERVHLVSVGHRTMMFHGTWGYIHTPPKALLESLDLSEITLQSYNQALQTVRTMNITPRDFLPDRATEDHYVQVWKSQLATVMKKYITIPATTEGAHPTQPPPLEVLSHAAPDFHMLKLMDEADNSAKGIGQVMESIRRQTGLTPAEFVGRLQPMEGDLGTCQNSHSMRALRAPNNRPEENMNNITFQLGASHTLWNIGQTIFTKHFGDSKNGENMGAWRTLNALGTPPNKVLQKKDFTGMIRHLERVHEATLFHCLRVIMKIEGQPIRDTLPTIPTSRWNQVIDDCYLKYCSPAARRQAYEKCRVDKSMQRRKLDETELDEVKKRHKQSKLSNLLVRLHEFSTVVEANRAMKQGDIGRLINIWRMWSVMSQSLPGLTHYATYLPRLVLLLTKVLPPSLSKFFQHSMLVSPSGRPGHFVAKDFFLENHNYWLKFFYNRGGIGTQVERLKELFSLNIPLLRSLFHSMQLDSGKERVYQSHKVTLSPNSLQLFRQMAFDSDLLDQYDRKNHYRDITIDDSLVEGVGCFQDIISHKDHNLSRLRSHIPTYHQRHDDEEVSQARNMLMSDEDAMGSDEIMDESDNPEEMDPPLSDCM</sequence>